<feature type="transmembrane region" description="Helical" evidence="3">
    <location>
        <begin position="145"/>
        <end position="162"/>
    </location>
</feature>
<sequence length="460" mass="52313">MNTNKYRNAQSEEVLRDVAFNTYTEFFTHTQQICFHLQSQIWHESTENTISRLADNSAEVATSLEMSSEIAREMVQQQNHSLKNQEELLRNERLLRENMQKSVIDVQKSHAETKNIIREQRVLFAEVFDRVAALQKTVLGEFTSVYTFGFYVGAAFLAYIITSTARTKSARFWLFALITLNFATERAVTNYHLEPSFSGEGSTYAESTVLPDVVYNNMWMCRKIYSCIALFTMLVCIVRYKDYNKINYNLLNEIKRQNAELQTLLKEQGITSIHSISELNTPKKPTSQEVALMEPGVSPLNKSDHHMTMVAYGNNVRDSSFSTNTSAMSYNSDNDSTFIAHNSDSDESSISSYTTGHNYSRNSFNESITSMVRSFRSSTPAVDGNRSRSSRSRRSSVASNISLMEQLNESVAQAEGIIVGGHNLRRRRTIQPHPINESESVSQFIGAVAKMTARRRKMLR</sequence>
<feature type="transmembrane region" description="Helical" evidence="3">
    <location>
        <begin position="224"/>
        <end position="240"/>
    </location>
</feature>
<name>H2ZMM0_CIOSA</name>
<evidence type="ECO:0008006" key="6">
    <source>
        <dbReference type="Google" id="ProtNLM"/>
    </source>
</evidence>
<reference evidence="5" key="1">
    <citation type="submission" date="2003-08" db="EMBL/GenBank/DDBJ databases">
        <authorList>
            <person name="Birren B."/>
            <person name="Nusbaum C."/>
            <person name="Abebe A."/>
            <person name="Abouelleil A."/>
            <person name="Adekoya E."/>
            <person name="Ait-zahra M."/>
            <person name="Allen N."/>
            <person name="Allen T."/>
            <person name="An P."/>
            <person name="Anderson M."/>
            <person name="Anderson S."/>
            <person name="Arachchi H."/>
            <person name="Armbruster J."/>
            <person name="Bachantsang P."/>
            <person name="Baldwin J."/>
            <person name="Barry A."/>
            <person name="Bayul T."/>
            <person name="Blitshsteyn B."/>
            <person name="Bloom T."/>
            <person name="Blye J."/>
            <person name="Boguslavskiy L."/>
            <person name="Borowsky M."/>
            <person name="Boukhgalter B."/>
            <person name="Brunache A."/>
            <person name="Butler J."/>
            <person name="Calixte N."/>
            <person name="Calvo S."/>
            <person name="Camarata J."/>
            <person name="Campo K."/>
            <person name="Chang J."/>
            <person name="Cheshatsang Y."/>
            <person name="Citroen M."/>
            <person name="Collymore A."/>
            <person name="Considine T."/>
            <person name="Cook A."/>
            <person name="Cooke P."/>
            <person name="Corum B."/>
            <person name="Cuomo C."/>
            <person name="David R."/>
            <person name="Dawoe T."/>
            <person name="Degray S."/>
            <person name="Dodge S."/>
            <person name="Dooley K."/>
            <person name="Dorje P."/>
            <person name="Dorjee K."/>
            <person name="Dorris L."/>
            <person name="Duffey N."/>
            <person name="Dupes A."/>
            <person name="Elkins T."/>
            <person name="Engels R."/>
            <person name="Erickson J."/>
            <person name="Farina A."/>
            <person name="Faro S."/>
            <person name="Ferreira P."/>
            <person name="Fischer H."/>
            <person name="Fitzgerald M."/>
            <person name="Foley K."/>
            <person name="Gage D."/>
            <person name="Galagan J."/>
            <person name="Gearin G."/>
            <person name="Gnerre S."/>
            <person name="Gnirke A."/>
            <person name="Goyette A."/>
            <person name="Graham J."/>
            <person name="Grandbois E."/>
            <person name="Gyaltsen K."/>
            <person name="Hafez N."/>
            <person name="Hagopian D."/>
            <person name="Hagos B."/>
            <person name="Hall J."/>
            <person name="Hatcher B."/>
            <person name="Heller A."/>
            <person name="Higgins H."/>
            <person name="Honan T."/>
            <person name="Horn A."/>
            <person name="Houde N."/>
            <person name="Hughes L."/>
            <person name="Hulme W."/>
            <person name="Husby E."/>
            <person name="Iliev I."/>
            <person name="Jaffe D."/>
            <person name="Jones C."/>
            <person name="Kamal M."/>
            <person name="Kamat A."/>
            <person name="Kamvysselis M."/>
            <person name="Karlsson E."/>
            <person name="Kells C."/>
            <person name="Kieu A."/>
            <person name="Kisner P."/>
            <person name="Kodira C."/>
            <person name="Kulbokas E."/>
            <person name="Labutti K."/>
            <person name="Lama D."/>
            <person name="Landers T."/>
            <person name="Leger J."/>
            <person name="Levine S."/>
            <person name="Lewis D."/>
            <person name="Lewis T."/>
            <person name="Lindblad-toh K."/>
            <person name="Liu X."/>
            <person name="Lokyitsang T."/>
            <person name="Lokyitsang Y."/>
            <person name="Lucien O."/>
            <person name="Lui A."/>
            <person name="Ma L.J."/>
            <person name="Mabbitt R."/>
            <person name="Macdonald J."/>
            <person name="Maclean C."/>
            <person name="Major J."/>
            <person name="Manning J."/>
            <person name="Marabella R."/>
            <person name="Maru K."/>
            <person name="Matthews C."/>
            <person name="Mauceli E."/>
            <person name="Mccarthy M."/>
            <person name="Mcdonough S."/>
            <person name="Mcghee T."/>
            <person name="Meldrim J."/>
            <person name="Meneus L."/>
            <person name="Mesirov J."/>
            <person name="Mihalev A."/>
            <person name="Mihova T."/>
            <person name="Mikkelsen T."/>
            <person name="Mlenga V."/>
            <person name="Moru K."/>
            <person name="Mozes J."/>
            <person name="Mulrain L."/>
            <person name="Munson G."/>
            <person name="Naylor J."/>
            <person name="Newes C."/>
            <person name="Nguyen C."/>
            <person name="Nguyen N."/>
            <person name="Nguyen T."/>
            <person name="Nicol R."/>
            <person name="Nielsen C."/>
            <person name="Nizzari M."/>
            <person name="Norbu C."/>
            <person name="Norbu N."/>
            <person name="O'donnell P."/>
            <person name="Okoawo O."/>
            <person name="O'leary S."/>
            <person name="Omotosho B."/>
            <person name="O'neill K."/>
            <person name="Osman S."/>
            <person name="Parker S."/>
            <person name="Perrin D."/>
            <person name="Phunkhang P."/>
            <person name="Piqani B."/>
            <person name="Purcell S."/>
            <person name="Rachupka T."/>
            <person name="Ramasamy U."/>
            <person name="Rameau R."/>
            <person name="Ray V."/>
            <person name="Raymond C."/>
            <person name="Retta R."/>
            <person name="Richardson S."/>
            <person name="Rise C."/>
            <person name="Rodriguez J."/>
            <person name="Rogers J."/>
            <person name="Rogov P."/>
            <person name="Rutman M."/>
            <person name="Schupbach R."/>
            <person name="Seaman C."/>
            <person name="Settipalli S."/>
            <person name="Sharpe T."/>
            <person name="Sheridan J."/>
            <person name="Sherpa N."/>
            <person name="Shi J."/>
            <person name="Smirnov S."/>
            <person name="Smith C."/>
            <person name="Sougnez C."/>
            <person name="Spencer B."/>
            <person name="Stalker J."/>
            <person name="Stange-thomann N."/>
            <person name="Stavropoulos S."/>
            <person name="Stetson K."/>
            <person name="Stone C."/>
            <person name="Stone S."/>
            <person name="Stubbs M."/>
            <person name="Talamas J."/>
            <person name="Tchuinga P."/>
            <person name="Tenzing P."/>
            <person name="Tesfaye S."/>
            <person name="Theodore J."/>
            <person name="Thoulutsang Y."/>
            <person name="Topham K."/>
            <person name="Towey S."/>
            <person name="Tsamla T."/>
            <person name="Tsomo N."/>
            <person name="Vallee D."/>
            <person name="Vassiliev H."/>
            <person name="Venkataraman V."/>
            <person name="Vinson J."/>
            <person name="Vo A."/>
            <person name="Wade C."/>
            <person name="Wang S."/>
            <person name="Wangchuk T."/>
            <person name="Wangdi T."/>
            <person name="Whittaker C."/>
            <person name="Wilkinson J."/>
            <person name="Wu Y."/>
            <person name="Wyman D."/>
            <person name="Yadav S."/>
            <person name="Yang S."/>
            <person name="Yang X."/>
            <person name="Yeager S."/>
            <person name="Yee E."/>
            <person name="Young G."/>
            <person name="Zainoun J."/>
            <person name="Zembeck L."/>
            <person name="Zimmer A."/>
            <person name="Zody M."/>
            <person name="Lander E."/>
        </authorList>
    </citation>
    <scope>NUCLEOTIDE SEQUENCE [LARGE SCALE GENOMIC DNA]</scope>
</reference>
<dbReference type="GeneTree" id="ENSGT00390000003348"/>
<protein>
    <recommendedName>
        <fullName evidence="6">Protein brambleberry</fullName>
    </recommendedName>
</protein>
<dbReference type="AlphaFoldDB" id="H2ZMM0"/>
<feature type="region of interest" description="Disordered" evidence="2">
    <location>
        <begin position="375"/>
        <end position="397"/>
    </location>
</feature>
<keyword evidence="3" id="KW-1133">Transmembrane helix</keyword>
<organism evidence="4 5">
    <name type="scientific">Ciona savignyi</name>
    <name type="common">Pacific transparent sea squirt</name>
    <dbReference type="NCBI Taxonomy" id="51511"/>
    <lineage>
        <taxon>Eukaryota</taxon>
        <taxon>Metazoa</taxon>
        <taxon>Chordata</taxon>
        <taxon>Tunicata</taxon>
        <taxon>Ascidiacea</taxon>
        <taxon>Phlebobranchia</taxon>
        <taxon>Cionidae</taxon>
        <taxon>Ciona</taxon>
    </lineage>
</organism>
<dbReference type="eggNOG" id="ENOG502QR0N">
    <property type="taxonomic scope" value="Eukaryota"/>
</dbReference>
<dbReference type="STRING" id="51511.ENSCSAVP00000018836"/>
<dbReference type="InterPro" id="IPR040346">
    <property type="entry name" value="GEX1/Brambleberry"/>
</dbReference>
<evidence type="ECO:0000313" key="4">
    <source>
        <dbReference type="Ensembl" id="ENSCSAVP00000018836.1"/>
    </source>
</evidence>
<dbReference type="Ensembl" id="ENSCSAVT00000019042.1">
    <property type="protein sequence ID" value="ENSCSAVP00000018836.1"/>
    <property type="gene ID" value="ENSCSAVG00000011064.1"/>
</dbReference>
<evidence type="ECO:0000256" key="3">
    <source>
        <dbReference type="SAM" id="Phobius"/>
    </source>
</evidence>
<evidence type="ECO:0000256" key="2">
    <source>
        <dbReference type="SAM" id="MobiDB-lite"/>
    </source>
</evidence>
<dbReference type="PANTHER" id="PTHR33538">
    <property type="entry name" value="PROTEIN GAMETE EXPRESSED 1"/>
    <property type="match status" value="1"/>
</dbReference>
<accession>H2ZMM0</accession>
<dbReference type="OMA" id="QQICFHL"/>
<keyword evidence="3" id="KW-0812">Transmembrane</keyword>
<proteinExistence type="predicted"/>
<evidence type="ECO:0000313" key="5">
    <source>
        <dbReference type="Proteomes" id="UP000007875"/>
    </source>
</evidence>
<reference evidence="4" key="3">
    <citation type="submission" date="2025-09" db="UniProtKB">
        <authorList>
            <consortium name="Ensembl"/>
        </authorList>
    </citation>
    <scope>IDENTIFICATION</scope>
</reference>
<dbReference type="HOGENOM" id="CLU_038474_0_0_1"/>
<reference evidence="4" key="2">
    <citation type="submission" date="2025-08" db="UniProtKB">
        <authorList>
            <consortium name="Ensembl"/>
        </authorList>
    </citation>
    <scope>IDENTIFICATION</scope>
</reference>
<keyword evidence="5" id="KW-1185">Reference proteome</keyword>
<feature type="coiled-coil region" evidence="1">
    <location>
        <begin position="72"/>
        <end position="102"/>
    </location>
</feature>
<dbReference type="InParanoid" id="H2ZMM0"/>
<dbReference type="PANTHER" id="PTHR33538:SF2">
    <property type="entry name" value="PROTEIN GAMETE EXPRESSED 1"/>
    <property type="match status" value="1"/>
</dbReference>
<keyword evidence="1" id="KW-0175">Coiled coil</keyword>
<evidence type="ECO:0000256" key="1">
    <source>
        <dbReference type="SAM" id="Coils"/>
    </source>
</evidence>
<keyword evidence="3" id="KW-0472">Membrane</keyword>
<dbReference type="Proteomes" id="UP000007875">
    <property type="component" value="Unassembled WGS sequence"/>
</dbReference>